<reference evidence="4" key="1">
    <citation type="submission" date="2017-12" db="EMBL/GenBank/DDBJ databases">
        <title>Whole genome sequencing of Acidipropionibacterium jensenii strains JS279 and JS280.</title>
        <authorList>
            <person name="Deptula P."/>
            <person name="Laine P."/>
            <person name="Smolander O.-P."/>
            <person name="Paulin L."/>
            <person name="Auvinen P."/>
            <person name="Varmanen P."/>
        </authorList>
    </citation>
    <scope>NUCLEOTIDE SEQUENCE [LARGE SCALE GENOMIC DNA]</scope>
    <source>
        <strain evidence="4">JS280</strain>
    </source>
</reference>
<dbReference type="InterPro" id="IPR049790">
    <property type="entry name" value="Rv3655c/TadE"/>
</dbReference>
<organism evidence="1 4">
    <name type="scientific">Acidipropionibacterium jensenii</name>
    <dbReference type="NCBI Taxonomy" id="1749"/>
    <lineage>
        <taxon>Bacteria</taxon>
        <taxon>Bacillati</taxon>
        <taxon>Actinomycetota</taxon>
        <taxon>Actinomycetes</taxon>
        <taxon>Propionibacteriales</taxon>
        <taxon>Propionibacteriaceae</taxon>
        <taxon>Acidipropionibacterium</taxon>
    </lineage>
</organism>
<keyword evidence="3" id="KW-1185">Reference proteome</keyword>
<dbReference type="RefSeq" id="WP_028702229.1">
    <property type="nucleotide sequence ID" value="NZ_CP025570.1"/>
</dbReference>
<protein>
    <recommendedName>
        <fullName evidence="5">Pilus assembly protein TadE</fullName>
    </recommendedName>
</protein>
<sequence length="106" mass="11023">MVTAELAVSILAAAVLLSLAAWTVGLVGTYNTCRSSAAEIARQLARGDSAAAQRARDRVPQGATVATRDSEGWVTITVTVRRSLGSVGPVTLVGRVTTPYEPGVQR</sequence>
<accession>A0A3Q9UKS6</accession>
<dbReference type="GeneID" id="82884696"/>
<evidence type="ECO:0000313" key="3">
    <source>
        <dbReference type="Proteomes" id="UP000277858"/>
    </source>
</evidence>
<dbReference type="Proteomes" id="UP000277858">
    <property type="component" value="Chromosome"/>
</dbReference>
<dbReference type="AlphaFoldDB" id="A0A3Q9UKS6"/>
<proteinExistence type="predicted"/>
<dbReference type="Proteomes" id="UP000285875">
    <property type="component" value="Chromosome"/>
</dbReference>
<evidence type="ECO:0000313" key="4">
    <source>
        <dbReference type="Proteomes" id="UP000285875"/>
    </source>
</evidence>
<evidence type="ECO:0000313" key="1">
    <source>
        <dbReference type="EMBL" id="AZZ38667.1"/>
    </source>
</evidence>
<gene>
    <name evidence="1" type="ORF">C0Z10_01675</name>
    <name evidence="2" type="ORF">NCTC13652_01928</name>
</gene>
<evidence type="ECO:0008006" key="5">
    <source>
        <dbReference type="Google" id="ProtNLM"/>
    </source>
</evidence>
<dbReference type="KEGG" id="aji:C0Z10_01675"/>
<evidence type="ECO:0000313" key="2">
    <source>
        <dbReference type="EMBL" id="VEI03716.1"/>
    </source>
</evidence>
<dbReference type="EMBL" id="CP025570">
    <property type="protein sequence ID" value="AZZ38667.1"/>
    <property type="molecule type" value="Genomic_DNA"/>
</dbReference>
<reference evidence="1" key="3">
    <citation type="journal article" date="2019" name="Microorganisms">
        <title>Red-Brown Pigmentation of Acidipropionibacterium jensenii Is Tied to Haemolytic Activity and cyl-Like Gene Cluster.</title>
        <authorList>
            <person name="Deptula P."/>
            <person name="Loivamaa I."/>
            <person name="Smolander O.P."/>
            <person name="Laine P."/>
            <person name="Roberts R.J."/>
            <person name="Piironen V."/>
            <person name="Paulin L."/>
            <person name="Savijoki K."/>
            <person name="Auvinen P."/>
            <person name="Varmanen P."/>
        </authorList>
    </citation>
    <scope>NUCLEOTIDE SEQUENCE</scope>
    <source>
        <strain evidence="1">JS280</strain>
    </source>
</reference>
<dbReference type="NCBIfam" id="NF041390">
    <property type="entry name" value="TadE_Rv3655c"/>
    <property type="match status" value="1"/>
</dbReference>
<name>A0A3Q9UKS6_9ACTN</name>
<dbReference type="EMBL" id="LR134473">
    <property type="protein sequence ID" value="VEI03716.1"/>
    <property type="molecule type" value="Genomic_DNA"/>
</dbReference>
<reference evidence="2 3" key="2">
    <citation type="submission" date="2018-12" db="EMBL/GenBank/DDBJ databases">
        <authorList>
            <consortium name="Pathogen Informatics"/>
        </authorList>
    </citation>
    <scope>NUCLEOTIDE SEQUENCE [LARGE SCALE GENOMIC DNA]</scope>
    <source>
        <strain evidence="2 3">NCTC13652</strain>
    </source>
</reference>
<dbReference type="STRING" id="1122997.GCA_000425285_00379"/>